<keyword evidence="6" id="KW-1185">Reference proteome</keyword>
<dbReference type="SUPFAM" id="SSF53822">
    <property type="entry name" value="Periplasmic binding protein-like I"/>
    <property type="match status" value="1"/>
</dbReference>
<keyword evidence="2 3" id="KW-0732">Signal</keyword>
<dbReference type="Pfam" id="PF13458">
    <property type="entry name" value="Peripla_BP_6"/>
    <property type="match status" value="1"/>
</dbReference>
<dbReference type="CDD" id="cd06327">
    <property type="entry name" value="PBP1_SBP-like"/>
    <property type="match status" value="1"/>
</dbReference>
<dbReference type="RefSeq" id="WP_119784175.1">
    <property type="nucleotide sequence ID" value="NZ_QYUQ01000002.1"/>
</dbReference>
<evidence type="ECO:0000256" key="3">
    <source>
        <dbReference type="SAM" id="SignalP"/>
    </source>
</evidence>
<dbReference type="PANTHER" id="PTHR30483:SF6">
    <property type="entry name" value="PERIPLASMIC BINDING PROTEIN OF ABC TRANSPORTER FOR NATURAL AMINO ACIDS"/>
    <property type="match status" value="1"/>
</dbReference>
<feature type="domain" description="Leucine-binding protein" evidence="4">
    <location>
        <begin position="33"/>
        <end position="371"/>
    </location>
</feature>
<feature type="signal peptide" evidence="3">
    <location>
        <begin position="1"/>
        <end position="24"/>
    </location>
</feature>
<accession>A0A3A3GIH9</accession>
<dbReference type="Gene3D" id="3.40.50.2300">
    <property type="match status" value="2"/>
</dbReference>
<evidence type="ECO:0000256" key="1">
    <source>
        <dbReference type="ARBA" id="ARBA00010062"/>
    </source>
</evidence>
<feature type="chain" id="PRO_5017327769" evidence="3">
    <location>
        <begin position="25"/>
        <end position="408"/>
    </location>
</feature>
<comment type="caution">
    <text evidence="5">The sequence shown here is derived from an EMBL/GenBank/DDBJ whole genome shotgun (WGS) entry which is preliminary data.</text>
</comment>
<dbReference type="PANTHER" id="PTHR30483">
    <property type="entry name" value="LEUCINE-SPECIFIC-BINDING PROTEIN"/>
    <property type="match status" value="1"/>
</dbReference>
<sequence>MKSKKLAAAICAAIQSFALTPAMAQSSKISDDTVKIGVLTDMGGLYSDLSGEGSVTAVRMAIEDFGGKVLGRPIEMIFADHQNKADIASAKAREWYDSQKVDMIADLVTSSTALAVVDIAKQKNRIAIVNGAGSSRLTNEACTPNSIHYAWDTYALANGTANAILKQGGSSWYFLAADYAFGHSLEKDASDVIKSKGGKIVGGSRHPLAAADFSSFMLQAQASGAQVIAFANAGPDAVNSIKAAKEFGLTKSGKQSLASLLFTVNDVHSLGLETAQGLYATDAFYWDLDDETRKWSKRFFGKMKKMPNMIHAGVYSSTMHYLKAIQATGTDEAGAVMKQMRDTPINDFFAKNGKIREDGRMVHDMYLVQVKKPSESKTPWDYFHVKAVIPGEQAFQPLATSKCPLVKK</sequence>
<dbReference type="Proteomes" id="UP000266327">
    <property type="component" value="Unassembled WGS sequence"/>
</dbReference>
<dbReference type="InterPro" id="IPR051010">
    <property type="entry name" value="BCAA_transport"/>
</dbReference>
<dbReference type="InterPro" id="IPR028082">
    <property type="entry name" value="Peripla_BP_I"/>
</dbReference>
<protein>
    <submittedName>
        <fullName evidence="5">ABC transporter substrate-binding protein</fullName>
    </submittedName>
</protein>
<dbReference type="AlphaFoldDB" id="A0A3A3GIH9"/>
<evidence type="ECO:0000313" key="6">
    <source>
        <dbReference type="Proteomes" id="UP000266327"/>
    </source>
</evidence>
<dbReference type="EMBL" id="QYUQ01000002">
    <property type="protein sequence ID" value="RJG00720.1"/>
    <property type="molecule type" value="Genomic_DNA"/>
</dbReference>
<dbReference type="InterPro" id="IPR028081">
    <property type="entry name" value="Leu-bd"/>
</dbReference>
<evidence type="ECO:0000313" key="5">
    <source>
        <dbReference type="EMBL" id="RJG00720.1"/>
    </source>
</evidence>
<dbReference type="OrthoDB" id="8887944at2"/>
<organism evidence="5 6">
    <name type="scientific">Noviherbaspirillum sedimenti</name>
    <dbReference type="NCBI Taxonomy" id="2320865"/>
    <lineage>
        <taxon>Bacteria</taxon>
        <taxon>Pseudomonadati</taxon>
        <taxon>Pseudomonadota</taxon>
        <taxon>Betaproteobacteria</taxon>
        <taxon>Burkholderiales</taxon>
        <taxon>Oxalobacteraceae</taxon>
        <taxon>Noviherbaspirillum</taxon>
    </lineage>
</organism>
<name>A0A3A3GIH9_9BURK</name>
<comment type="similarity">
    <text evidence="1">Belongs to the leucine-binding protein family.</text>
</comment>
<gene>
    <name evidence="5" type="ORF">D3878_03250</name>
</gene>
<proteinExistence type="inferred from homology"/>
<reference evidence="6" key="1">
    <citation type="submission" date="2018-09" db="EMBL/GenBank/DDBJ databases">
        <authorList>
            <person name="Zhu H."/>
        </authorList>
    </citation>
    <scope>NUCLEOTIDE SEQUENCE [LARGE SCALE GENOMIC DNA]</scope>
    <source>
        <strain evidence="6">K1S02-23</strain>
    </source>
</reference>
<evidence type="ECO:0000259" key="4">
    <source>
        <dbReference type="Pfam" id="PF13458"/>
    </source>
</evidence>
<evidence type="ECO:0000256" key="2">
    <source>
        <dbReference type="ARBA" id="ARBA00022729"/>
    </source>
</evidence>